<evidence type="ECO:0000256" key="5">
    <source>
        <dbReference type="SAM" id="SignalP"/>
    </source>
</evidence>
<evidence type="ECO:0000313" key="7">
    <source>
        <dbReference type="Proteomes" id="UP000829720"/>
    </source>
</evidence>
<evidence type="ECO:0000256" key="3">
    <source>
        <dbReference type="ARBA" id="ARBA00022729"/>
    </source>
</evidence>
<reference evidence="6" key="1">
    <citation type="submission" date="2021-01" db="EMBL/GenBank/DDBJ databases">
        <authorList>
            <person name="Zahm M."/>
            <person name="Roques C."/>
            <person name="Cabau C."/>
            <person name="Klopp C."/>
            <person name="Donnadieu C."/>
            <person name="Jouanno E."/>
            <person name="Lampietro C."/>
            <person name="Louis A."/>
            <person name="Herpin A."/>
            <person name="Echchiki A."/>
            <person name="Berthelot C."/>
            <person name="Parey E."/>
            <person name="Roest-Crollius H."/>
            <person name="Braasch I."/>
            <person name="Postlethwait J."/>
            <person name="Bobe J."/>
            <person name="Montfort J."/>
            <person name="Bouchez O."/>
            <person name="Begum T."/>
            <person name="Mejri S."/>
            <person name="Adams A."/>
            <person name="Chen W.-J."/>
            <person name="Guiguen Y."/>
        </authorList>
    </citation>
    <scope>NUCLEOTIDE SEQUENCE</scope>
    <source>
        <tissue evidence="6">Blood</tissue>
    </source>
</reference>
<evidence type="ECO:0000256" key="4">
    <source>
        <dbReference type="ARBA" id="ARBA00023180"/>
    </source>
</evidence>
<dbReference type="GO" id="GO:0005576">
    <property type="term" value="C:extracellular region"/>
    <property type="evidence" value="ECO:0007669"/>
    <property type="project" value="UniProtKB-SubCell"/>
</dbReference>
<evidence type="ECO:0008006" key="8">
    <source>
        <dbReference type="Google" id="ProtNLM"/>
    </source>
</evidence>
<dbReference type="PANTHER" id="PTHR11967">
    <property type="entry name" value="ALPHA-1-ACID GLYCOPROTEIN"/>
    <property type="match status" value="1"/>
</dbReference>
<keyword evidence="4" id="KW-0325">Glycoprotein</keyword>
<dbReference type="Proteomes" id="UP000829720">
    <property type="component" value="Unassembled WGS sequence"/>
</dbReference>
<feature type="chain" id="PRO_5035817350" description="Lipocalin/cytosolic fatty-acid binding domain-containing protein" evidence="5">
    <location>
        <begin position="19"/>
        <end position="184"/>
    </location>
</feature>
<proteinExistence type="predicted"/>
<dbReference type="OrthoDB" id="8678705at2759"/>
<comment type="subcellular location">
    <subcellularLocation>
        <location evidence="1">Secreted</location>
    </subcellularLocation>
</comment>
<comment type="caution">
    <text evidence="6">The sequence shown here is derived from an EMBL/GenBank/DDBJ whole genome shotgun (WGS) entry which is preliminary data.</text>
</comment>
<accession>A0A8T3CUK0</accession>
<keyword evidence="2" id="KW-0964">Secreted</keyword>
<dbReference type="PANTHER" id="PTHR11967:SF2">
    <property type="entry name" value="ALPHA-1-ACID GLYCOPROTEIN 1"/>
    <property type="match status" value="1"/>
</dbReference>
<evidence type="ECO:0000256" key="2">
    <source>
        <dbReference type="ARBA" id="ARBA00022525"/>
    </source>
</evidence>
<dbReference type="AlphaFoldDB" id="A0A8T3CUK0"/>
<gene>
    <name evidence="6" type="ORF">AGOR_G00192920</name>
</gene>
<keyword evidence="7" id="KW-1185">Reference proteome</keyword>
<feature type="signal peptide" evidence="5">
    <location>
        <begin position="1"/>
        <end position="18"/>
    </location>
</feature>
<dbReference type="EMBL" id="JAERUA010000018">
    <property type="protein sequence ID" value="KAI1887691.1"/>
    <property type="molecule type" value="Genomic_DNA"/>
</dbReference>
<organism evidence="6 7">
    <name type="scientific">Albula goreensis</name>
    <dbReference type="NCBI Taxonomy" id="1534307"/>
    <lineage>
        <taxon>Eukaryota</taxon>
        <taxon>Metazoa</taxon>
        <taxon>Chordata</taxon>
        <taxon>Craniata</taxon>
        <taxon>Vertebrata</taxon>
        <taxon>Euteleostomi</taxon>
        <taxon>Actinopterygii</taxon>
        <taxon>Neopterygii</taxon>
        <taxon>Teleostei</taxon>
        <taxon>Albuliformes</taxon>
        <taxon>Albulidae</taxon>
        <taxon>Albula</taxon>
    </lineage>
</organism>
<dbReference type="Gene3D" id="2.40.128.20">
    <property type="match status" value="1"/>
</dbReference>
<dbReference type="SUPFAM" id="SSF50814">
    <property type="entry name" value="Lipocalins"/>
    <property type="match status" value="1"/>
</dbReference>
<dbReference type="InterPro" id="IPR012674">
    <property type="entry name" value="Calycin"/>
</dbReference>
<sequence length="184" mass="20545">MCILYAVSVLSLLSAATGAPVPCVDLIRPLDSLDKIMGKWVVVAGATNDAYDQNPLKDFESFWMKFSPTSQKDSILYTYAIKQHDCIQFSTTATIKNNTLTINNMIEGSGVFLPAKDGYLVMSYRSHIGTTTYHFTYLLGEEAKLSDSEQDMYKKQVECLGLLTPVFMDLDKELCPDEEKAPLM</sequence>
<evidence type="ECO:0000313" key="6">
    <source>
        <dbReference type="EMBL" id="KAI1887691.1"/>
    </source>
</evidence>
<keyword evidence="3 5" id="KW-0732">Signal</keyword>
<name>A0A8T3CUK0_9TELE</name>
<protein>
    <recommendedName>
        <fullName evidence="8">Lipocalin/cytosolic fatty-acid binding domain-containing protein</fullName>
    </recommendedName>
</protein>
<evidence type="ECO:0000256" key="1">
    <source>
        <dbReference type="ARBA" id="ARBA00004613"/>
    </source>
</evidence>